<sequence length="179" mass="19649">MGNNICNSHQSTSVATVKLILEDGQLREFSQPVKVSQVLHNNSTSFVCDSDDMDFGEFISAVDDDEELQLGQLYFVLPLACLNRPVLAEELAALALKASEALRKLKGGRGPARCCGDKGVETLEFAIKKDVRMAETVGGYGGDRTREFERGRRGRGRGRGGGRVERQRFVAELSLIVEE</sequence>
<dbReference type="InterPro" id="IPR025322">
    <property type="entry name" value="PADRE_dom"/>
</dbReference>
<dbReference type="Proteomes" id="UP000030645">
    <property type="component" value="Unassembled WGS sequence"/>
</dbReference>
<dbReference type="EMBL" id="KE344491">
    <property type="protein sequence ID" value="EXB63630.1"/>
    <property type="molecule type" value="Genomic_DNA"/>
</dbReference>
<dbReference type="KEGG" id="mnt:21409604"/>
<keyword evidence="2" id="KW-1185">Reference proteome</keyword>
<protein>
    <submittedName>
        <fullName evidence="1">Uncharacterized protein</fullName>
    </submittedName>
</protein>
<dbReference type="eggNOG" id="ENOG502RZ4Y">
    <property type="taxonomic scope" value="Eukaryota"/>
</dbReference>
<reference evidence="2" key="1">
    <citation type="submission" date="2013-01" db="EMBL/GenBank/DDBJ databases">
        <title>Draft Genome Sequence of a Mulberry Tree, Morus notabilis C.K. Schneid.</title>
        <authorList>
            <person name="He N."/>
            <person name="Zhao S."/>
        </authorList>
    </citation>
    <scope>NUCLEOTIDE SEQUENCE</scope>
</reference>
<dbReference type="OrthoDB" id="843671at2759"/>
<dbReference type="AlphaFoldDB" id="W9R129"/>
<dbReference type="STRING" id="981085.W9R129"/>
<name>W9R129_9ROSA</name>
<organism evidence="1 2">
    <name type="scientific">Morus notabilis</name>
    <dbReference type="NCBI Taxonomy" id="981085"/>
    <lineage>
        <taxon>Eukaryota</taxon>
        <taxon>Viridiplantae</taxon>
        <taxon>Streptophyta</taxon>
        <taxon>Embryophyta</taxon>
        <taxon>Tracheophyta</taxon>
        <taxon>Spermatophyta</taxon>
        <taxon>Magnoliopsida</taxon>
        <taxon>eudicotyledons</taxon>
        <taxon>Gunneridae</taxon>
        <taxon>Pentapetalae</taxon>
        <taxon>rosids</taxon>
        <taxon>fabids</taxon>
        <taxon>Rosales</taxon>
        <taxon>Moraceae</taxon>
        <taxon>Moreae</taxon>
        <taxon>Morus</taxon>
    </lineage>
</organism>
<evidence type="ECO:0000313" key="1">
    <source>
        <dbReference type="EMBL" id="EXB63630.1"/>
    </source>
</evidence>
<proteinExistence type="predicted"/>
<gene>
    <name evidence="1" type="ORF">L484_026972</name>
</gene>
<accession>W9R129</accession>
<dbReference type="Pfam" id="PF14009">
    <property type="entry name" value="PADRE"/>
    <property type="match status" value="1"/>
</dbReference>
<evidence type="ECO:0000313" key="2">
    <source>
        <dbReference type="Proteomes" id="UP000030645"/>
    </source>
</evidence>
<dbReference type="PANTHER" id="PTHR33052">
    <property type="entry name" value="DUF4228 DOMAIN PROTEIN-RELATED"/>
    <property type="match status" value="1"/>
</dbReference>